<name>A0ABD2B496_VESMC</name>
<reference evidence="10 11" key="1">
    <citation type="journal article" date="2024" name="Ann. Entomol. Soc. Am.">
        <title>Genomic analyses of the southern and eastern yellowjacket wasps (Hymenoptera: Vespidae) reveal evolutionary signatures of social life.</title>
        <authorList>
            <person name="Catto M.A."/>
            <person name="Caine P.B."/>
            <person name="Orr S.E."/>
            <person name="Hunt B.G."/>
            <person name="Goodisman M.A.D."/>
        </authorList>
    </citation>
    <scope>NUCLEOTIDE SEQUENCE [LARGE SCALE GENOMIC DNA]</scope>
    <source>
        <strain evidence="10">232</strain>
        <tissue evidence="10">Head and thorax</tissue>
    </source>
</reference>
<evidence type="ECO:0000313" key="10">
    <source>
        <dbReference type="EMBL" id="KAL2727473.1"/>
    </source>
</evidence>
<dbReference type="Gene3D" id="3.10.120.10">
    <property type="entry name" value="Cytochrome b5-like heme/steroid binding domain"/>
    <property type="match status" value="1"/>
</dbReference>
<gene>
    <name evidence="10" type="ORF">V1477_016749</name>
</gene>
<evidence type="ECO:0000256" key="1">
    <source>
        <dbReference type="ARBA" id="ARBA00004370"/>
    </source>
</evidence>
<evidence type="ECO:0000256" key="6">
    <source>
        <dbReference type="ARBA" id="ARBA00023136"/>
    </source>
</evidence>
<keyword evidence="11" id="KW-1185">Reference proteome</keyword>
<evidence type="ECO:0000256" key="4">
    <source>
        <dbReference type="ARBA" id="ARBA00022723"/>
    </source>
</evidence>
<dbReference type="PROSITE" id="PS50255">
    <property type="entry name" value="CYTOCHROME_B5_2"/>
    <property type="match status" value="1"/>
</dbReference>
<keyword evidence="4" id="KW-0479">Metal-binding</keyword>
<dbReference type="FunFam" id="3.10.120.10:FF:000002">
    <property type="entry name" value="Cytochrome b5 type B"/>
    <property type="match status" value="1"/>
</dbReference>
<dbReference type="SMART" id="SM01117">
    <property type="entry name" value="Cyt-b5"/>
    <property type="match status" value="1"/>
</dbReference>
<comment type="caution">
    <text evidence="10">The sequence shown here is derived from an EMBL/GenBank/DDBJ whole genome shotgun (WGS) entry which is preliminary data.</text>
</comment>
<keyword evidence="3 8" id="KW-0812">Transmembrane</keyword>
<dbReference type="EMBL" id="JAYRBN010000100">
    <property type="protein sequence ID" value="KAL2727473.1"/>
    <property type="molecule type" value="Genomic_DNA"/>
</dbReference>
<keyword evidence="6 8" id="KW-0472">Membrane</keyword>
<sequence length="241" mass="27886">MASEDTTDASTIKYYTRAEVAKYNTATNSWIIIHDKVYDVTKFLKQHPGGEEVILEHAGRDGTEPFEDIGHSSDAREMMEPYKIGELVEEERTKSDDKKERDWANGASNGDSSRYEYAMCYHTNVLYVLIYIYVSIISVQLIYLLKKESASWTNGLLFFMLVYAIEILLLFIQYFLLLLIFTTCKSNRATQSIPGFNHWLLEILADSCFTWSTSNSYLPLFHQRTLKHSIRLLSYFISITC</sequence>
<dbReference type="GO" id="GO:0016020">
    <property type="term" value="C:membrane"/>
    <property type="evidence" value="ECO:0007669"/>
    <property type="project" value="UniProtKB-SubCell"/>
</dbReference>
<protein>
    <submittedName>
        <fullName evidence="10">Cytochrome b5 isoform X3</fullName>
    </submittedName>
</protein>
<dbReference type="AlphaFoldDB" id="A0ABD2B496"/>
<keyword evidence="5" id="KW-0408">Iron</keyword>
<evidence type="ECO:0000259" key="9">
    <source>
        <dbReference type="PROSITE" id="PS50255"/>
    </source>
</evidence>
<dbReference type="InterPro" id="IPR036400">
    <property type="entry name" value="Cyt_B5-like_heme/steroid_sf"/>
</dbReference>
<feature type="transmembrane region" description="Helical" evidence="8">
    <location>
        <begin position="124"/>
        <end position="145"/>
    </location>
</feature>
<dbReference type="PANTHER" id="PTHR19359">
    <property type="entry name" value="CYTOCHROME B5"/>
    <property type="match status" value="1"/>
</dbReference>
<feature type="transmembrane region" description="Helical" evidence="8">
    <location>
        <begin position="157"/>
        <end position="181"/>
    </location>
</feature>
<comment type="subcellular location">
    <subcellularLocation>
        <location evidence="1">Membrane</location>
    </subcellularLocation>
</comment>
<dbReference type="PRINTS" id="PR00363">
    <property type="entry name" value="CYTOCHROMEB5"/>
</dbReference>
<evidence type="ECO:0000256" key="5">
    <source>
        <dbReference type="ARBA" id="ARBA00023004"/>
    </source>
</evidence>
<evidence type="ECO:0000256" key="2">
    <source>
        <dbReference type="ARBA" id="ARBA00022617"/>
    </source>
</evidence>
<keyword evidence="2" id="KW-0349">Heme</keyword>
<evidence type="ECO:0000256" key="3">
    <source>
        <dbReference type="ARBA" id="ARBA00022692"/>
    </source>
</evidence>
<proteinExistence type="inferred from homology"/>
<evidence type="ECO:0000313" key="11">
    <source>
        <dbReference type="Proteomes" id="UP001607303"/>
    </source>
</evidence>
<comment type="similarity">
    <text evidence="7">Belongs to the cytochrome b5 family.</text>
</comment>
<feature type="domain" description="Cytochrome b5 heme-binding" evidence="9">
    <location>
        <begin position="12"/>
        <end position="88"/>
    </location>
</feature>
<dbReference type="InterPro" id="IPR001199">
    <property type="entry name" value="Cyt_B5-like_heme/steroid-bd"/>
</dbReference>
<dbReference type="InterPro" id="IPR050668">
    <property type="entry name" value="Cytochrome_b5"/>
</dbReference>
<dbReference type="GO" id="GO:0046872">
    <property type="term" value="F:metal ion binding"/>
    <property type="evidence" value="ECO:0007669"/>
    <property type="project" value="UniProtKB-KW"/>
</dbReference>
<dbReference type="SUPFAM" id="SSF55856">
    <property type="entry name" value="Cytochrome b5-like heme/steroid binding domain"/>
    <property type="match status" value="1"/>
</dbReference>
<evidence type="ECO:0000256" key="7">
    <source>
        <dbReference type="ARBA" id="ARBA00038168"/>
    </source>
</evidence>
<evidence type="ECO:0000256" key="8">
    <source>
        <dbReference type="SAM" id="Phobius"/>
    </source>
</evidence>
<organism evidence="10 11">
    <name type="scientific">Vespula maculifrons</name>
    <name type="common">Eastern yellow jacket</name>
    <name type="synonym">Wasp</name>
    <dbReference type="NCBI Taxonomy" id="7453"/>
    <lineage>
        <taxon>Eukaryota</taxon>
        <taxon>Metazoa</taxon>
        <taxon>Ecdysozoa</taxon>
        <taxon>Arthropoda</taxon>
        <taxon>Hexapoda</taxon>
        <taxon>Insecta</taxon>
        <taxon>Pterygota</taxon>
        <taxon>Neoptera</taxon>
        <taxon>Endopterygota</taxon>
        <taxon>Hymenoptera</taxon>
        <taxon>Apocrita</taxon>
        <taxon>Aculeata</taxon>
        <taxon>Vespoidea</taxon>
        <taxon>Vespidae</taxon>
        <taxon>Vespinae</taxon>
        <taxon>Vespula</taxon>
    </lineage>
</organism>
<dbReference type="Pfam" id="PF00173">
    <property type="entry name" value="Cyt-b5"/>
    <property type="match status" value="1"/>
</dbReference>
<accession>A0ABD2B496</accession>
<dbReference type="Proteomes" id="UP001607303">
    <property type="component" value="Unassembled WGS sequence"/>
</dbReference>
<keyword evidence="8" id="KW-1133">Transmembrane helix</keyword>